<dbReference type="GO" id="GO:0003937">
    <property type="term" value="F:IMP cyclohydrolase activity"/>
    <property type="evidence" value="ECO:0007669"/>
    <property type="project" value="UniProtKB-UniRule"/>
</dbReference>
<dbReference type="PATRIC" id="fig|1134406.4.peg.1626"/>
<dbReference type="InterPro" id="IPR036914">
    <property type="entry name" value="MGS-like_dom_sf"/>
</dbReference>
<evidence type="ECO:0000313" key="13">
    <source>
        <dbReference type="Proteomes" id="UP000050417"/>
    </source>
</evidence>
<keyword evidence="4 10" id="KW-0808">Transferase</keyword>
<dbReference type="FunFam" id="3.40.50.1380:FF:000001">
    <property type="entry name" value="Bifunctional purine biosynthesis protein PurH"/>
    <property type="match status" value="1"/>
</dbReference>
<evidence type="ECO:0000256" key="10">
    <source>
        <dbReference type="HAMAP-Rule" id="MF_00139"/>
    </source>
</evidence>
<dbReference type="AlphaFoldDB" id="A0A0P6X9J1"/>
<dbReference type="Gene3D" id="3.40.50.1380">
    <property type="entry name" value="Methylglyoxal synthase-like domain"/>
    <property type="match status" value="1"/>
</dbReference>
<gene>
    <name evidence="10 12" type="primary">purH</name>
    <name evidence="12" type="ORF">ADN00_05750</name>
</gene>
<keyword evidence="13" id="KW-1185">Reference proteome</keyword>
<comment type="pathway">
    <text evidence="1 10">Purine metabolism; IMP biosynthesis via de novo pathway; IMP from 5-formamido-1-(5-phospho-D-ribosyl)imidazole-4-carboxamide: step 1/1.</text>
</comment>
<comment type="pathway">
    <text evidence="2 10">Purine metabolism; IMP biosynthesis via de novo pathway; 5-formamido-1-(5-phospho-D-ribosyl)imidazole-4-carboxamide from 5-amino-1-(5-phospho-D-ribosyl)imidazole-4-carboxamide (10-formyl THF route): step 1/1.</text>
</comment>
<dbReference type="FunFam" id="3.40.140.20:FF:000001">
    <property type="entry name" value="Bifunctional purine biosynthesis protein PurH"/>
    <property type="match status" value="1"/>
</dbReference>
<reference evidence="12 13" key="1">
    <citation type="submission" date="2015-07" db="EMBL/GenBank/DDBJ databases">
        <title>Genome sequence of Ornatilinea apprima DSM 23815.</title>
        <authorList>
            <person name="Hemp J."/>
            <person name="Ward L.M."/>
            <person name="Pace L.A."/>
            <person name="Fischer W.W."/>
        </authorList>
    </citation>
    <scope>NUCLEOTIDE SEQUENCE [LARGE SCALE GENOMIC DNA]</scope>
    <source>
        <strain evidence="12 13">P3M-1</strain>
    </source>
</reference>
<comment type="domain">
    <text evidence="10">The IMP cyclohydrolase activity resides in the N-terminal region.</text>
</comment>
<dbReference type="InterPro" id="IPR002695">
    <property type="entry name" value="PurH-like"/>
</dbReference>
<dbReference type="EC" id="3.5.4.10" evidence="10"/>
<dbReference type="PIRSF" id="PIRSF000414">
    <property type="entry name" value="AICARFT_IMPCHas"/>
    <property type="match status" value="1"/>
</dbReference>
<organism evidence="12 13">
    <name type="scientific">Ornatilinea apprima</name>
    <dbReference type="NCBI Taxonomy" id="1134406"/>
    <lineage>
        <taxon>Bacteria</taxon>
        <taxon>Bacillati</taxon>
        <taxon>Chloroflexota</taxon>
        <taxon>Anaerolineae</taxon>
        <taxon>Anaerolineales</taxon>
        <taxon>Anaerolineaceae</taxon>
        <taxon>Ornatilinea</taxon>
    </lineage>
</organism>
<dbReference type="SUPFAM" id="SSF52335">
    <property type="entry name" value="Methylglyoxal synthase-like"/>
    <property type="match status" value="1"/>
</dbReference>
<name>A0A0P6X9J1_9CHLR</name>
<dbReference type="InterPro" id="IPR011607">
    <property type="entry name" value="MGS-like_dom"/>
</dbReference>
<dbReference type="Proteomes" id="UP000050417">
    <property type="component" value="Unassembled WGS sequence"/>
</dbReference>
<dbReference type="NCBIfam" id="NF002049">
    <property type="entry name" value="PRK00881.1"/>
    <property type="match status" value="1"/>
</dbReference>
<accession>A0A0P6X9J1</accession>
<dbReference type="Pfam" id="PF01808">
    <property type="entry name" value="AICARFT_IMPCHas"/>
    <property type="match status" value="1"/>
</dbReference>
<dbReference type="Gene3D" id="3.40.140.20">
    <property type="match status" value="2"/>
</dbReference>
<dbReference type="GO" id="GO:0005829">
    <property type="term" value="C:cytosol"/>
    <property type="evidence" value="ECO:0007669"/>
    <property type="project" value="TreeGrafter"/>
</dbReference>
<dbReference type="Pfam" id="PF02142">
    <property type="entry name" value="MGS"/>
    <property type="match status" value="1"/>
</dbReference>
<dbReference type="SMART" id="SM00851">
    <property type="entry name" value="MGS"/>
    <property type="match status" value="1"/>
</dbReference>
<dbReference type="HAMAP" id="MF_00139">
    <property type="entry name" value="PurH"/>
    <property type="match status" value="1"/>
</dbReference>
<evidence type="ECO:0000256" key="2">
    <source>
        <dbReference type="ARBA" id="ARBA00004954"/>
    </source>
</evidence>
<dbReference type="PROSITE" id="PS51855">
    <property type="entry name" value="MGS"/>
    <property type="match status" value="1"/>
</dbReference>
<comment type="caution">
    <text evidence="12">The sequence shown here is derived from an EMBL/GenBank/DDBJ whole genome shotgun (WGS) entry which is preliminary data.</text>
</comment>
<sequence length="499" mass="53753">MPKAILSVYDKSGVEAFARTLAASGWELLASGGTARLLKQAGLAVQEVSDYTGSPEILGGRVKTLHPAIHGGILARDLPEDQAQLDALGWGNIDLVVVNLYPFQATIARPGVTLAEAIENIDIGGVALIRAAAKNHERVMLVCDPKDYPAVLEELKSGNAGEQFRRQLAVKGFCLTAAYDQAIAAYLSGEPVESLTLYPLQTLRYGENPHQHAAVYGFEAGQGPLGGEVLQGKELSYNNLLDLDAAWRAAVSYTRPSVCIVKHLSPCGIASAEHLVDAYLAALESDPVSAFGGVVACNREVDEETAEQISQIFVECVIAPSFSGGAREIFEKKKNLRLLKMPDLRIEPDYELRSITRGILKQSVDFGDPAETEWKVATKREPGQEEWQSLRFAWKACQHVKSNAIVFCQGEATVGIGGGQPNRVDCVRIAAQRAGDKARGAVMASDAFFPFADSIEEASRAGITAIIQPGGSIRDLESIEAADRLGIAMVFTGVRHFRH</sequence>
<evidence type="ECO:0000256" key="4">
    <source>
        <dbReference type="ARBA" id="ARBA00022679"/>
    </source>
</evidence>
<proteinExistence type="inferred from homology"/>
<evidence type="ECO:0000256" key="9">
    <source>
        <dbReference type="ARBA" id="ARBA00050687"/>
    </source>
</evidence>
<dbReference type="SUPFAM" id="SSF53927">
    <property type="entry name" value="Cytidine deaminase-like"/>
    <property type="match status" value="1"/>
</dbReference>
<dbReference type="GO" id="GO:0006189">
    <property type="term" value="P:'de novo' IMP biosynthetic process"/>
    <property type="evidence" value="ECO:0007669"/>
    <property type="project" value="UniProtKB-UniRule"/>
</dbReference>
<feature type="domain" description="MGS-like" evidence="11">
    <location>
        <begin position="1"/>
        <end position="143"/>
    </location>
</feature>
<evidence type="ECO:0000256" key="5">
    <source>
        <dbReference type="ARBA" id="ARBA00022755"/>
    </source>
</evidence>
<comment type="catalytic activity">
    <reaction evidence="8 10">
        <text>(6R)-10-formyltetrahydrofolate + 5-amino-1-(5-phospho-beta-D-ribosyl)imidazole-4-carboxamide = 5-formamido-1-(5-phospho-D-ribosyl)imidazole-4-carboxamide + (6S)-5,6,7,8-tetrahydrofolate</text>
        <dbReference type="Rhea" id="RHEA:22192"/>
        <dbReference type="ChEBI" id="CHEBI:57453"/>
        <dbReference type="ChEBI" id="CHEBI:58467"/>
        <dbReference type="ChEBI" id="CHEBI:58475"/>
        <dbReference type="ChEBI" id="CHEBI:195366"/>
        <dbReference type="EC" id="2.1.2.3"/>
    </reaction>
</comment>
<keyword evidence="6 10" id="KW-0378">Hydrolase</keyword>
<dbReference type="PANTHER" id="PTHR11692">
    <property type="entry name" value="BIFUNCTIONAL PURINE BIOSYNTHESIS PROTEIN PURH"/>
    <property type="match status" value="1"/>
</dbReference>
<protein>
    <recommendedName>
        <fullName evidence="10">Bifunctional purine biosynthesis protein PurH</fullName>
    </recommendedName>
    <domain>
        <recommendedName>
            <fullName evidence="10">Phosphoribosylaminoimidazolecarboxamide formyltransferase</fullName>
            <ecNumber evidence="10">2.1.2.3</ecNumber>
        </recommendedName>
        <alternativeName>
            <fullName evidence="10">AICAR transformylase</fullName>
        </alternativeName>
    </domain>
    <domain>
        <recommendedName>
            <fullName evidence="10">IMP cyclohydrolase</fullName>
            <ecNumber evidence="10">3.5.4.10</ecNumber>
        </recommendedName>
        <alternativeName>
            <fullName evidence="10">ATIC</fullName>
        </alternativeName>
        <alternativeName>
            <fullName evidence="10">IMP synthase</fullName>
        </alternativeName>
        <alternativeName>
            <fullName evidence="10">Inosinicase</fullName>
        </alternativeName>
    </domain>
</protein>
<evidence type="ECO:0000256" key="7">
    <source>
        <dbReference type="ARBA" id="ARBA00023268"/>
    </source>
</evidence>
<dbReference type="SMART" id="SM00798">
    <property type="entry name" value="AICARFT_IMPCHas"/>
    <property type="match status" value="1"/>
</dbReference>
<dbReference type="RefSeq" id="WP_075062014.1">
    <property type="nucleotide sequence ID" value="NZ_LGCL01000016.1"/>
</dbReference>
<dbReference type="CDD" id="cd01421">
    <property type="entry name" value="IMPCH"/>
    <property type="match status" value="1"/>
</dbReference>
<dbReference type="STRING" id="1134406.ADN00_05750"/>
<dbReference type="EMBL" id="LGCL01000016">
    <property type="protein sequence ID" value="KPL78743.1"/>
    <property type="molecule type" value="Genomic_DNA"/>
</dbReference>
<comment type="similarity">
    <text evidence="3 10">Belongs to the PurH family.</text>
</comment>
<dbReference type="EC" id="2.1.2.3" evidence="10"/>
<evidence type="ECO:0000256" key="1">
    <source>
        <dbReference type="ARBA" id="ARBA00004844"/>
    </source>
</evidence>
<comment type="catalytic activity">
    <reaction evidence="9 10">
        <text>IMP + H2O = 5-formamido-1-(5-phospho-D-ribosyl)imidazole-4-carboxamide</text>
        <dbReference type="Rhea" id="RHEA:18445"/>
        <dbReference type="ChEBI" id="CHEBI:15377"/>
        <dbReference type="ChEBI" id="CHEBI:58053"/>
        <dbReference type="ChEBI" id="CHEBI:58467"/>
        <dbReference type="EC" id="3.5.4.10"/>
    </reaction>
</comment>
<evidence type="ECO:0000256" key="6">
    <source>
        <dbReference type="ARBA" id="ARBA00022801"/>
    </source>
</evidence>
<keyword evidence="5 10" id="KW-0658">Purine biosynthesis</keyword>
<evidence type="ECO:0000256" key="8">
    <source>
        <dbReference type="ARBA" id="ARBA00050488"/>
    </source>
</evidence>
<dbReference type="InterPro" id="IPR024051">
    <property type="entry name" value="AICAR_Tfase_dup_dom_sf"/>
</dbReference>
<keyword evidence="7 10" id="KW-0511">Multifunctional enzyme</keyword>
<dbReference type="InterPro" id="IPR016193">
    <property type="entry name" value="Cytidine_deaminase-like"/>
</dbReference>
<dbReference type="NCBIfam" id="TIGR00355">
    <property type="entry name" value="purH"/>
    <property type="match status" value="1"/>
</dbReference>
<evidence type="ECO:0000259" key="11">
    <source>
        <dbReference type="PROSITE" id="PS51855"/>
    </source>
</evidence>
<dbReference type="PANTHER" id="PTHR11692:SF0">
    <property type="entry name" value="BIFUNCTIONAL PURINE BIOSYNTHESIS PROTEIN ATIC"/>
    <property type="match status" value="1"/>
</dbReference>
<evidence type="ECO:0000313" key="12">
    <source>
        <dbReference type="EMBL" id="KPL78743.1"/>
    </source>
</evidence>
<dbReference type="UniPathway" id="UPA00074">
    <property type="reaction ID" value="UER00133"/>
</dbReference>
<evidence type="ECO:0000256" key="3">
    <source>
        <dbReference type="ARBA" id="ARBA00007667"/>
    </source>
</evidence>
<dbReference type="OrthoDB" id="9802065at2"/>
<dbReference type="GO" id="GO:0004643">
    <property type="term" value="F:phosphoribosylaminoimidazolecarboxamide formyltransferase activity"/>
    <property type="evidence" value="ECO:0007669"/>
    <property type="project" value="UniProtKB-UniRule"/>
</dbReference>